<feature type="domain" description="Helix-turn-helix" evidence="1">
    <location>
        <begin position="24"/>
        <end position="72"/>
    </location>
</feature>
<protein>
    <submittedName>
        <fullName evidence="2">Helix-turn-helix domain-containing protein</fullName>
    </submittedName>
</protein>
<proteinExistence type="predicted"/>
<dbReference type="RefSeq" id="WP_151558541.1">
    <property type="nucleotide sequence ID" value="NZ_WBMT01000002.1"/>
</dbReference>
<dbReference type="SUPFAM" id="SSF46955">
    <property type="entry name" value="Putative DNA-binding domain"/>
    <property type="match status" value="1"/>
</dbReference>
<dbReference type="AlphaFoldDB" id="A0A6H9Z3K4"/>
<dbReference type="InterPro" id="IPR041657">
    <property type="entry name" value="HTH_17"/>
</dbReference>
<keyword evidence="3" id="KW-1185">Reference proteome</keyword>
<evidence type="ECO:0000313" key="3">
    <source>
        <dbReference type="Proteomes" id="UP000468735"/>
    </source>
</evidence>
<reference evidence="2 3" key="1">
    <citation type="submission" date="2019-09" db="EMBL/GenBank/DDBJ databases">
        <title>Actinomadura physcomitrii sp. nov., a novel actinomycete isolated from moss [Physcomitrium sphaericum (Ludw) Fuernr].</title>
        <authorList>
            <person name="Zhuang X."/>
            <person name="Liu C."/>
        </authorList>
    </citation>
    <scope>NUCLEOTIDE SEQUENCE [LARGE SCALE GENOMIC DNA]</scope>
    <source>
        <strain evidence="2 3">HMC1</strain>
    </source>
</reference>
<evidence type="ECO:0000259" key="1">
    <source>
        <dbReference type="Pfam" id="PF12728"/>
    </source>
</evidence>
<dbReference type="Pfam" id="PF12728">
    <property type="entry name" value="HTH_17"/>
    <property type="match status" value="1"/>
</dbReference>
<evidence type="ECO:0000313" key="2">
    <source>
        <dbReference type="EMBL" id="KAB2351621.1"/>
    </source>
</evidence>
<name>A0A6H9Z3K4_9ACTN</name>
<sequence length="73" mass="8353">MSAPTVSTQENHNVSLSDDRLWKPEEVAAFLGDIPVATLYRWRHQGTGPKARRIGKHLRYRPEDVRAWVAAQD</sequence>
<dbReference type="Proteomes" id="UP000468735">
    <property type="component" value="Unassembled WGS sequence"/>
</dbReference>
<dbReference type="OrthoDB" id="5524782at2"/>
<comment type="caution">
    <text evidence="2">The sequence shown here is derived from an EMBL/GenBank/DDBJ whole genome shotgun (WGS) entry which is preliminary data.</text>
</comment>
<dbReference type="InterPro" id="IPR009061">
    <property type="entry name" value="DNA-bd_dom_put_sf"/>
</dbReference>
<organism evidence="2 3">
    <name type="scientific">Actinomadura rudentiformis</name>
    <dbReference type="NCBI Taxonomy" id="359158"/>
    <lineage>
        <taxon>Bacteria</taxon>
        <taxon>Bacillati</taxon>
        <taxon>Actinomycetota</taxon>
        <taxon>Actinomycetes</taxon>
        <taxon>Streptosporangiales</taxon>
        <taxon>Thermomonosporaceae</taxon>
        <taxon>Actinomadura</taxon>
    </lineage>
</organism>
<gene>
    <name evidence="2" type="ORF">F8566_05190</name>
</gene>
<dbReference type="EMBL" id="WBMT01000002">
    <property type="protein sequence ID" value="KAB2351621.1"/>
    <property type="molecule type" value="Genomic_DNA"/>
</dbReference>
<accession>A0A6H9Z3K4</accession>